<evidence type="ECO:0000313" key="1">
    <source>
        <dbReference type="EMBL" id="CAI9923113.1"/>
    </source>
</evidence>
<keyword evidence="3" id="KW-1185">Reference proteome</keyword>
<evidence type="ECO:0000313" key="2">
    <source>
        <dbReference type="EMBL" id="CAL6111741.1"/>
    </source>
</evidence>
<gene>
    <name evidence="1" type="ORF">HINF_LOCUS10758</name>
    <name evidence="2" type="ORF">HINF_LOCUS76613</name>
</gene>
<sequence>MQLGFVSHFKLIWSFNLHLMSRWRFRYKRVLDVLCLQKQFLLQSIWKQLHGLSNGFDCCEQHLLLQFHVVHGQRYWKRDDLLCMSNWINSKQHNKKLRLQHKLIVLLVRKQHVHKLPREFGCDKQYMYLQCYQVLIHEQQRLCLL</sequence>
<dbReference type="Proteomes" id="UP001642409">
    <property type="component" value="Unassembled WGS sequence"/>
</dbReference>
<accession>A0AA86TVF2</accession>
<reference evidence="1" key="1">
    <citation type="submission" date="2023-06" db="EMBL/GenBank/DDBJ databases">
        <authorList>
            <person name="Kurt Z."/>
        </authorList>
    </citation>
    <scope>NUCLEOTIDE SEQUENCE</scope>
</reference>
<comment type="caution">
    <text evidence="1">The sequence shown here is derived from an EMBL/GenBank/DDBJ whole genome shotgun (WGS) entry which is preliminary data.</text>
</comment>
<protein>
    <submittedName>
        <fullName evidence="2">Hypothetical_protein</fullName>
    </submittedName>
</protein>
<proteinExistence type="predicted"/>
<dbReference type="EMBL" id="CAXDID020000718">
    <property type="protein sequence ID" value="CAL6111741.1"/>
    <property type="molecule type" value="Genomic_DNA"/>
</dbReference>
<evidence type="ECO:0000313" key="3">
    <source>
        <dbReference type="Proteomes" id="UP001642409"/>
    </source>
</evidence>
<dbReference type="AlphaFoldDB" id="A0AA86TVF2"/>
<organism evidence="1">
    <name type="scientific">Hexamita inflata</name>
    <dbReference type="NCBI Taxonomy" id="28002"/>
    <lineage>
        <taxon>Eukaryota</taxon>
        <taxon>Metamonada</taxon>
        <taxon>Diplomonadida</taxon>
        <taxon>Hexamitidae</taxon>
        <taxon>Hexamitinae</taxon>
        <taxon>Hexamita</taxon>
    </lineage>
</organism>
<reference evidence="2 3" key="2">
    <citation type="submission" date="2024-07" db="EMBL/GenBank/DDBJ databases">
        <authorList>
            <person name="Akdeniz Z."/>
        </authorList>
    </citation>
    <scope>NUCLEOTIDE SEQUENCE [LARGE SCALE GENOMIC DNA]</scope>
</reference>
<name>A0AA86TVF2_9EUKA</name>
<dbReference type="EMBL" id="CATOUU010000277">
    <property type="protein sequence ID" value="CAI9923113.1"/>
    <property type="molecule type" value="Genomic_DNA"/>
</dbReference>